<dbReference type="AlphaFoldDB" id="A0A9P1BX43"/>
<dbReference type="GO" id="GO:0005886">
    <property type="term" value="C:plasma membrane"/>
    <property type="evidence" value="ECO:0007669"/>
    <property type="project" value="TreeGrafter"/>
</dbReference>
<dbReference type="Gene3D" id="2.60.120.10">
    <property type="entry name" value="Jelly Rolls"/>
    <property type="match status" value="5"/>
</dbReference>
<organism evidence="3">
    <name type="scientific">Cladocopium goreaui</name>
    <dbReference type="NCBI Taxonomy" id="2562237"/>
    <lineage>
        <taxon>Eukaryota</taxon>
        <taxon>Sar</taxon>
        <taxon>Alveolata</taxon>
        <taxon>Dinophyceae</taxon>
        <taxon>Suessiales</taxon>
        <taxon>Symbiodiniaceae</taxon>
        <taxon>Cladocopium</taxon>
    </lineage>
</organism>
<dbReference type="SMART" id="SM00100">
    <property type="entry name" value="cNMP"/>
    <property type="match status" value="4"/>
</dbReference>
<dbReference type="Proteomes" id="UP001152797">
    <property type="component" value="Unassembled WGS sequence"/>
</dbReference>
<dbReference type="InterPro" id="IPR050818">
    <property type="entry name" value="KCNH_animal-type"/>
</dbReference>
<keyword evidence="5" id="KW-0418">Kinase</keyword>
<accession>A0A9P1BX43</accession>
<feature type="compositionally biased region" description="Low complexity" evidence="1">
    <location>
        <begin position="1034"/>
        <end position="1044"/>
    </location>
</feature>
<gene>
    <name evidence="3" type="ORF">C1SCF055_LOCUS9132</name>
</gene>
<feature type="compositionally biased region" description="Acidic residues" evidence="1">
    <location>
        <begin position="36"/>
        <end position="46"/>
    </location>
</feature>
<feature type="domain" description="Cyclic nucleotide-binding" evidence="2">
    <location>
        <begin position="427"/>
        <end position="491"/>
    </location>
</feature>
<sequence>MEGHGRASIFPGDARTKKNMAAARKSIRPTGTTAMESDEEEDEVGELTELLTPEEVLKGFSKRRLTSLYSEQQDSSRRGSVGGMSTLAIETELGKLQMFSGCSQELLADLSHAAQSQMAADGLVIHGKGDHSDAMMIVLRGCVGVCVGDECIMQLRKGDHLGETLFLAVEDYWSVQLVAQDLCMVCEISRDDLMTVLKEHPADKELLNPYLSQPPHVHLLTSERMLQMPLFAGLSEAAWEAFRDGMLRRIFFPGEQLLSPLAKNNDLVLLARGAVSIDIAGRTIRVERRGESLRGLSQREGMEMDMISPDDALHPAVFGDVEFLGLNEERVSSIKADAECHCWLLSRSTLTKAFNAPETDSLLWDLGRLVTEPGRVAFAKLRVLNIFDEAGCSQEFLQYLQDHFEPRIYLQGKTICDFELPAGTRVMHIVTNGVASTLSEDERLRTLSANTTFGMMAALGIPPRPERVKKVLAVEHSSCQLLHQAVVVRALELFPDQRMKVLMLSNGGQETDAQDLIGRIQESPFFCNTHPDFVRELANSAVDRIFMPGDLVVNEGESGNSMFVLLNGSADVYVSDKKNQDKGHDKKAEAKKIKNMIRVGHLAAGAIAGELAMLGISQTRSASIQAATLCVFWEVTQERAMIILDRFPEERQLFSSVIVQNLDLTVPGRLMSLPLFKTFDRKFRNLLGLYSERHAFFPDHTATREGEVGDKLWIMNSGPVMLTKKGFRVKMYLPGTHFGCDNMLGLSRNYMGTLVAMTVCHVLALSRQSYLHALEQYPSKSAHQKLVKTQKRETAELREMLDRVAVRKGVWQRYQGELAGALGMNQTPDDELIRRVVKGWHDQVRVLREKRLQNAIRHEDMLQKLEGFKQKLADGKQRIQQRSKLKELLKWNLTERGPLKYMEESKKPDPVMQSNLEKIQAWQVASDPWADESSWPETAQQHEMLKDWPRPRPNPHYRLHVWDVVRQELRSQESGPPSRMLPLLGTKGKRNEDDLLPKGPETSGPKKSAAAGKFRTGVKAVLLTRLLSARPTVAAAKATAADLAGELQPQLHRKAE</sequence>
<dbReference type="InterPro" id="IPR000595">
    <property type="entry name" value="cNMP-bd_dom"/>
</dbReference>
<evidence type="ECO:0000259" key="2">
    <source>
        <dbReference type="PROSITE" id="PS50042"/>
    </source>
</evidence>
<feature type="domain" description="Cyclic nucleotide-binding" evidence="2">
    <location>
        <begin position="675"/>
        <end position="774"/>
    </location>
</feature>
<dbReference type="SUPFAM" id="SSF51206">
    <property type="entry name" value="cAMP-binding domain-like"/>
    <property type="match status" value="5"/>
</dbReference>
<dbReference type="InterPro" id="IPR018488">
    <property type="entry name" value="cNMP-bd_CS"/>
</dbReference>
<dbReference type="EMBL" id="CAMXCT010000624">
    <property type="protein sequence ID" value="CAI3981332.1"/>
    <property type="molecule type" value="Genomic_DNA"/>
</dbReference>
<dbReference type="GO" id="GO:0016301">
    <property type="term" value="F:kinase activity"/>
    <property type="evidence" value="ECO:0007669"/>
    <property type="project" value="UniProtKB-KW"/>
</dbReference>
<keyword evidence="5" id="KW-0808">Transferase</keyword>
<evidence type="ECO:0000256" key="1">
    <source>
        <dbReference type="SAM" id="MobiDB-lite"/>
    </source>
</evidence>
<dbReference type="InterPro" id="IPR018490">
    <property type="entry name" value="cNMP-bd_dom_sf"/>
</dbReference>
<dbReference type="EMBL" id="CAMXCT020000624">
    <property type="protein sequence ID" value="CAL1134707.1"/>
    <property type="molecule type" value="Genomic_DNA"/>
</dbReference>
<feature type="region of interest" description="Disordered" evidence="1">
    <location>
        <begin position="1"/>
        <end position="46"/>
    </location>
</feature>
<proteinExistence type="predicted"/>
<dbReference type="EMBL" id="CAMXCT030000624">
    <property type="protein sequence ID" value="CAL4768644.1"/>
    <property type="molecule type" value="Genomic_DNA"/>
</dbReference>
<comment type="caution">
    <text evidence="3">The sequence shown here is derived from an EMBL/GenBank/DDBJ whole genome shotgun (WGS) entry which is preliminary data.</text>
</comment>
<reference evidence="4" key="2">
    <citation type="submission" date="2024-04" db="EMBL/GenBank/DDBJ databases">
        <authorList>
            <person name="Chen Y."/>
            <person name="Shah S."/>
            <person name="Dougan E. K."/>
            <person name="Thang M."/>
            <person name="Chan C."/>
        </authorList>
    </citation>
    <scope>NUCLEOTIDE SEQUENCE [LARGE SCALE GENOMIC DNA]</scope>
</reference>
<dbReference type="PROSITE" id="PS00888">
    <property type="entry name" value="CNMP_BINDING_1"/>
    <property type="match status" value="1"/>
</dbReference>
<dbReference type="OrthoDB" id="2152421at2759"/>
<dbReference type="GO" id="GO:0005249">
    <property type="term" value="F:voltage-gated potassium channel activity"/>
    <property type="evidence" value="ECO:0007669"/>
    <property type="project" value="TreeGrafter"/>
</dbReference>
<feature type="region of interest" description="Disordered" evidence="1">
    <location>
        <begin position="969"/>
        <end position="1014"/>
    </location>
</feature>
<name>A0A9P1BX43_9DINO</name>
<protein>
    <submittedName>
        <fullName evidence="5">cGMP-dependent protein kinase egl-4 (Egg-layin g defective protein 4)</fullName>
    </submittedName>
</protein>
<dbReference type="PANTHER" id="PTHR10217:SF435">
    <property type="entry name" value="POTASSIUM VOLTAGE-GATED CHANNEL PROTEIN EAG"/>
    <property type="match status" value="1"/>
</dbReference>
<evidence type="ECO:0000313" key="6">
    <source>
        <dbReference type="Proteomes" id="UP001152797"/>
    </source>
</evidence>
<feature type="domain" description="Cyclic nucleotide-binding" evidence="2">
    <location>
        <begin position="98"/>
        <end position="197"/>
    </location>
</feature>
<keyword evidence="6" id="KW-1185">Reference proteome</keyword>
<dbReference type="CDD" id="cd00038">
    <property type="entry name" value="CAP_ED"/>
    <property type="match status" value="4"/>
</dbReference>
<dbReference type="Pfam" id="PF00027">
    <property type="entry name" value="cNMP_binding"/>
    <property type="match status" value="2"/>
</dbReference>
<dbReference type="PANTHER" id="PTHR10217">
    <property type="entry name" value="VOLTAGE AND LIGAND GATED POTASSIUM CHANNEL"/>
    <property type="match status" value="1"/>
</dbReference>
<evidence type="ECO:0000313" key="5">
    <source>
        <dbReference type="EMBL" id="CAL4768644.1"/>
    </source>
</evidence>
<dbReference type="InterPro" id="IPR014710">
    <property type="entry name" value="RmlC-like_jellyroll"/>
</dbReference>
<dbReference type="GO" id="GO:0042391">
    <property type="term" value="P:regulation of membrane potential"/>
    <property type="evidence" value="ECO:0007669"/>
    <property type="project" value="TreeGrafter"/>
</dbReference>
<dbReference type="PROSITE" id="PS50042">
    <property type="entry name" value="CNMP_BINDING_3"/>
    <property type="match status" value="5"/>
</dbReference>
<feature type="region of interest" description="Disordered" evidence="1">
    <location>
        <begin position="1034"/>
        <end position="1056"/>
    </location>
</feature>
<reference evidence="3" key="1">
    <citation type="submission" date="2022-10" db="EMBL/GenBank/DDBJ databases">
        <authorList>
            <person name="Chen Y."/>
            <person name="Dougan E. K."/>
            <person name="Chan C."/>
            <person name="Rhodes N."/>
            <person name="Thang M."/>
        </authorList>
    </citation>
    <scope>NUCLEOTIDE SEQUENCE</scope>
</reference>
<feature type="domain" description="Cyclic nucleotide-binding" evidence="2">
    <location>
        <begin position="230"/>
        <end position="352"/>
    </location>
</feature>
<evidence type="ECO:0000313" key="3">
    <source>
        <dbReference type="EMBL" id="CAI3981332.1"/>
    </source>
</evidence>
<evidence type="ECO:0000313" key="4">
    <source>
        <dbReference type="EMBL" id="CAL1134707.1"/>
    </source>
</evidence>
<feature type="domain" description="Cyclic nucleotide-binding" evidence="2">
    <location>
        <begin position="525"/>
        <end position="661"/>
    </location>
</feature>